<organism evidence="1 2">
    <name type="scientific">Caballeronia glebae</name>
    <dbReference type="NCBI Taxonomy" id="1777143"/>
    <lineage>
        <taxon>Bacteria</taxon>
        <taxon>Pseudomonadati</taxon>
        <taxon>Pseudomonadota</taxon>
        <taxon>Betaproteobacteria</taxon>
        <taxon>Burkholderiales</taxon>
        <taxon>Burkholderiaceae</taxon>
        <taxon>Caballeronia</taxon>
    </lineage>
</organism>
<evidence type="ECO:0000313" key="1">
    <source>
        <dbReference type="EMBL" id="SAK95294.1"/>
    </source>
</evidence>
<sequence>MAAKMWSAVTMEGREIFTDEIASPTETSSLKCRHCGVAVSYVPPHARENRGKVYWVRGYFRLLPKCAHEESCVFNVCEEIEVLARRSLGVMQALAQGRYCFRLLAFSDMRDLTACRPEATITRLISAANANGLLFSHDPRLLLSAYLNTAKRVISLRALCGDDNVLKDRVKLVFNGMSVCWSDFYYEEERFLAAYRWIGQTAVSFPVALVGHVSTIKIIQRKDRSLYILKLKLPAATPYARDANVGELTQAEVWTSRPEWVKTLQKDDEVVVFGHWRHAVGPTYTYLQRRGDVAFRKILERRMSIWLYVKSQISRVCRRASETSRCAGSQNARP</sequence>
<dbReference type="RefSeq" id="WP_143756965.1">
    <property type="nucleotide sequence ID" value="NZ_FCOJ02000096.1"/>
</dbReference>
<dbReference type="OrthoDB" id="6847320at2"/>
<keyword evidence="2" id="KW-1185">Reference proteome</keyword>
<dbReference type="Proteomes" id="UP000054596">
    <property type="component" value="Unassembled WGS sequence"/>
</dbReference>
<proteinExistence type="predicted"/>
<comment type="caution">
    <text evidence="1">The sequence shown here is derived from an EMBL/GenBank/DDBJ whole genome shotgun (WGS) entry which is preliminary data.</text>
</comment>
<gene>
    <name evidence="1" type="ORF">AWB82_06896</name>
</gene>
<accession>A0A158DL12</accession>
<evidence type="ECO:0000313" key="2">
    <source>
        <dbReference type="Proteomes" id="UP000054596"/>
    </source>
</evidence>
<reference evidence="1" key="1">
    <citation type="submission" date="2016-01" db="EMBL/GenBank/DDBJ databases">
        <authorList>
            <person name="Peeters C."/>
        </authorList>
    </citation>
    <scope>NUCLEOTIDE SEQUENCE [LARGE SCALE GENOMIC DNA]</scope>
    <source>
        <strain evidence="1">LMG 29325</strain>
    </source>
</reference>
<dbReference type="AlphaFoldDB" id="A0A158DL12"/>
<dbReference type="EMBL" id="FCOJ02000096">
    <property type="protein sequence ID" value="SAK95294.1"/>
    <property type="molecule type" value="Genomic_DNA"/>
</dbReference>
<name>A0A158DL12_9BURK</name>
<protein>
    <submittedName>
        <fullName evidence="1">Uncharacterized protein</fullName>
    </submittedName>
</protein>